<evidence type="ECO:0000256" key="6">
    <source>
        <dbReference type="ARBA" id="ARBA00022642"/>
    </source>
</evidence>
<evidence type="ECO:0000313" key="13">
    <source>
        <dbReference type="Proteomes" id="UP000005332"/>
    </source>
</evidence>
<dbReference type="InterPro" id="IPR036094">
    <property type="entry name" value="NadA_sf"/>
</dbReference>
<evidence type="ECO:0000256" key="8">
    <source>
        <dbReference type="ARBA" id="ARBA00022723"/>
    </source>
</evidence>
<evidence type="ECO:0000256" key="1">
    <source>
        <dbReference type="ARBA" id="ARBA00001966"/>
    </source>
</evidence>
<comment type="caution">
    <text evidence="12">The sequence shown here is derived from an EMBL/GenBank/DDBJ whole genome shotgun (WGS) entry which is preliminary data.</text>
</comment>
<dbReference type="Proteomes" id="UP000005332">
    <property type="component" value="Unassembled WGS sequence"/>
</dbReference>
<evidence type="ECO:0000256" key="11">
    <source>
        <dbReference type="NCBIfam" id="TIGR00550"/>
    </source>
</evidence>
<evidence type="ECO:0000256" key="3">
    <source>
        <dbReference type="ARBA" id="ARBA00012669"/>
    </source>
</evidence>
<organism evidence="12 13">
    <name type="scientific">Cutibacterium avidum ATCC 25577</name>
    <dbReference type="NCBI Taxonomy" id="997355"/>
    <lineage>
        <taxon>Bacteria</taxon>
        <taxon>Bacillati</taxon>
        <taxon>Actinomycetota</taxon>
        <taxon>Actinomycetes</taxon>
        <taxon>Propionibacteriales</taxon>
        <taxon>Propionibacteriaceae</taxon>
        <taxon>Cutibacterium</taxon>
    </lineage>
</organism>
<keyword evidence="10" id="KW-0411">Iron-sulfur</keyword>
<evidence type="ECO:0000256" key="5">
    <source>
        <dbReference type="ARBA" id="ARBA00022490"/>
    </source>
</evidence>
<dbReference type="GO" id="GO:0046872">
    <property type="term" value="F:metal ion binding"/>
    <property type="evidence" value="ECO:0007669"/>
    <property type="project" value="UniProtKB-KW"/>
</dbReference>
<dbReference type="EC" id="2.5.1.72" evidence="3 11"/>
<evidence type="ECO:0000256" key="7">
    <source>
        <dbReference type="ARBA" id="ARBA00022679"/>
    </source>
</evidence>
<dbReference type="Pfam" id="PF02445">
    <property type="entry name" value="NadA"/>
    <property type="match status" value="1"/>
</dbReference>
<dbReference type="GO" id="GO:0051539">
    <property type="term" value="F:4 iron, 4 sulfur cluster binding"/>
    <property type="evidence" value="ECO:0007669"/>
    <property type="project" value="UniProtKB-KW"/>
</dbReference>
<dbReference type="PANTHER" id="PTHR30573">
    <property type="entry name" value="QUINOLINATE SYNTHETASE A"/>
    <property type="match status" value="1"/>
</dbReference>
<keyword evidence="12" id="KW-0560">Oxidoreductase</keyword>
<reference evidence="12 13" key="1">
    <citation type="submission" date="2011-06" db="EMBL/GenBank/DDBJ databases">
        <authorList>
            <person name="Muzny D."/>
            <person name="Qin X."/>
            <person name="Deng J."/>
            <person name="Jiang H."/>
            <person name="Liu Y."/>
            <person name="Qu J."/>
            <person name="Song X.-Z."/>
            <person name="Zhang L."/>
            <person name="Thornton R."/>
            <person name="Coyle M."/>
            <person name="Francisco L."/>
            <person name="Jackson L."/>
            <person name="Javaid M."/>
            <person name="Korchina V."/>
            <person name="Kovar C."/>
            <person name="Mata R."/>
            <person name="Mathew T."/>
            <person name="Ngo R."/>
            <person name="Nguyen L."/>
            <person name="Nguyen N."/>
            <person name="Okwuonu G."/>
            <person name="Ongeri F."/>
            <person name="Pham C."/>
            <person name="Simmons D."/>
            <person name="Wilczek-Boney K."/>
            <person name="Hale W."/>
            <person name="Jakkamsetti A."/>
            <person name="Pham P."/>
            <person name="Ruth R."/>
            <person name="San Lucas F."/>
            <person name="Warren J."/>
            <person name="Zhang J."/>
            <person name="Zhao Z."/>
            <person name="Zhou C."/>
            <person name="Zhu D."/>
            <person name="Lee S."/>
            <person name="Bess C."/>
            <person name="Blankenburg K."/>
            <person name="Forbes L."/>
            <person name="Fu Q."/>
            <person name="Gubbala S."/>
            <person name="Hirani K."/>
            <person name="Jayaseelan J.C."/>
            <person name="Lara F."/>
            <person name="Munidasa M."/>
            <person name="Palculict T."/>
            <person name="Patil S."/>
            <person name="Pu L.-L."/>
            <person name="Saada N."/>
            <person name="Tang L."/>
            <person name="Weissenberger G."/>
            <person name="Zhu Y."/>
            <person name="Hemphill L."/>
            <person name="Shang Y."/>
            <person name="Youmans B."/>
            <person name="Ayvaz T."/>
            <person name="Ross M."/>
            <person name="Santibanez J."/>
            <person name="Aqrawi P."/>
            <person name="Gross S."/>
            <person name="Joshi V."/>
            <person name="Fowler G."/>
            <person name="Nazareth L."/>
            <person name="Reid J."/>
            <person name="Worley K."/>
            <person name="Petrosino J."/>
            <person name="Highlander S."/>
            <person name="Gibbs R."/>
        </authorList>
    </citation>
    <scope>NUCLEOTIDE SEQUENCE [LARGE SCALE GENOMIC DNA]</scope>
    <source>
        <strain evidence="12 13">ATCC 25577</strain>
    </source>
</reference>
<dbReference type="PATRIC" id="fig|997355.3.peg.1983"/>
<dbReference type="Gene3D" id="3.40.50.10800">
    <property type="entry name" value="NadA-like"/>
    <property type="match status" value="3"/>
</dbReference>
<gene>
    <name evidence="12" type="primary">nadA</name>
    <name evidence="12" type="ORF">HMPREF9153_2012</name>
</gene>
<dbReference type="EMBL" id="AGBA01000015">
    <property type="protein sequence ID" value="EGY77059.1"/>
    <property type="molecule type" value="Genomic_DNA"/>
</dbReference>
<keyword evidence="8" id="KW-0479">Metal-binding</keyword>
<keyword evidence="13" id="KW-1185">Reference proteome</keyword>
<dbReference type="FunFam" id="3.40.50.10800:FF:000007">
    <property type="entry name" value="Quinolinate synthase A"/>
    <property type="match status" value="1"/>
</dbReference>
<accession>G4CZZ0</accession>
<comment type="cofactor">
    <cofactor evidence="1">
        <name>[4Fe-4S] cluster</name>
        <dbReference type="ChEBI" id="CHEBI:49883"/>
    </cofactor>
</comment>
<comment type="pathway">
    <text evidence="2">Cofactor biosynthesis; NAD(+) biosynthesis; quinolinate from iminoaspartate: step 1/1.</text>
</comment>
<dbReference type="GO" id="GO:0008987">
    <property type="term" value="F:quinolinate synthetase A activity"/>
    <property type="evidence" value="ECO:0007669"/>
    <property type="project" value="UniProtKB-UniRule"/>
</dbReference>
<keyword evidence="6" id="KW-0662">Pyridine nucleotide biosynthesis</keyword>
<dbReference type="PANTHER" id="PTHR30573:SF0">
    <property type="entry name" value="QUINOLINATE SYNTHASE, CHLOROPLASTIC"/>
    <property type="match status" value="1"/>
</dbReference>
<dbReference type="AlphaFoldDB" id="G4CZZ0"/>
<keyword evidence="5" id="KW-0963">Cytoplasm</keyword>
<proteinExistence type="predicted"/>
<dbReference type="HOGENOM" id="CLU_047382_0_0_11"/>
<keyword evidence="7" id="KW-0808">Transferase</keyword>
<keyword evidence="9" id="KW-0408">Iron</keyword>
<evidence type="ECO:0000256" key="2">
    <source>
        <dbReference type="ARBA" id="ARBA00005065"/>
    </source>
</evidence>
<dbReference type="GO" id="GO:0016491">
    <property type="term" value="F:oxidoreductase activity"/>
    <property type="evidence" value="ECO:0007669"/>
    <property type="project" value="UniProtKB-KW"/>
</dbReference>
<dbReference type="GO" id="GO:0034628">
    <property type="term" value="P:'de novo' NAD+ biosynthetic process from L-aspartate"/>
    <property type="evidence" value="ECO:0007669"/>
    <property type="project" value="TreeGrafter"/>
</dbReference>
<dbReference type="InterPro" id="IPR003473">
    <property type="entry name" value="NadA"/>
</dbReference>
<dbReference type="NCBIfam" id="NF006879">
    <property type="entry name" value="PRK09375.1-4"/>
    <property type="match status" value="1"/>
</dbReference>
<protein>
    <recommendedName>
        <fullName evidence="3 11">Quinolinate synthase</fullName>
        <ecNumber evidence="3 11">2.5.1.72</ecNumber>
    </recommendedName>
</protein>
<sequence>MADDGLLHGLTDLEWSTGQSRHPGERFASTILDHHLEISTRDPDDDDQHLVTILRHPALVSIGRTRGGISGVTVSRCHHGISLSGCPDDPIFASETSSSRLDVDYLKGVVPVTTDCATTRVSSTWADTVRRLAKERDAIILAHNYQAPEIQDVADHVGDSLALARLAAKSSASTIVLAGVHFMAETAALLCPDRTVLIPDAQAGCSLADSLTVEQLRAWKAEHPDAAVVTYVNTTAEVKAESDICCTSSNAVDVVNSLPADQEILFGPDQFLGAHVRRRTGRHNIHVWMGECHVHADISPTELCDQVKANPEADLYIHPECGCTTSALWLTSNGDLPQDRTHVLSTGGMLDAARATRNSHVLVATETGMLHQLRQANSGTTFTAVNPDAVCPFMKMITPEKLLRCLETGAEAVTVDPALAEKARRAVERMIAIGGTATPVKESAHA</sequence>
<dbReference type="NCBIfam" id="NF006878">
    <property type="entry name" value="PRK09375.1-2"/>
    <property type="match status" value="1"/>
</dbReference>
<evidence type="ECO:0000256" key="9">
    <source>
        <dbReference type="ARBA" id="ARBA00023004"/>
    </source>
</evidence>
<dbReference type="UniPathway" id="UPA00253">
    <property type="reaction ID" value="UER00327"/>
</dbReference>
<keyword evidence="4" id="KW-0004">4Fe-4S</keyword>
<evidence type="ECO:0000313" key="12">
    <source>
        <dbReference type="EMBL" id="EGY77059.1"/>
    </source>
</evidence>
<name>G4CZZ0_9ACTN</name>
<evidence type="ECO:0000256" key="10">
    <source>
        <dbReference type="ARBA" id="ARBA00023014"/>
    </source>
</evidence>
<dbReference type="GO" id="GO:0005829">
    <property type="term" value="C:cytosol"/>
    <property type="evidence" value="ECO:0007669"/>
    <property type="project" value="TreeGrafter"/>
</dbReference>
<dbReference type="SUPFAM" id="SSF142754">
    <property type="entry name" value="NadA-like"/>
    <property type="match status" value="1"/>
</dbReference>
<dbReference type="NCBIfam" id="TIGR00550">
    <property type="entry name" value="nadA"/>
    <property type="match status" value="1"/>
</dbReference>
<evidence type="ECO:0000256" key="4">
    <source>
        <dbReference type="ARBA" id="ARBA00022485"/>
    </source>
</evidence>